<protein>
    <submittedName>
        <fullName evidence="1">Uncharacterized protein</fullName>
    </submittedName>
</protein>
<dbReference type="Proteomes" id="UP000485562">
    <property type="component" value="Unassembled WGS sequence"/>
</dbReference>
<dbReference type="EMBL" id="MWDQ01000059">
    <property type="protein sequence ID" value="OQB73890.1"/>
    <property type="molecule type" value="Genomic_DNA"/>
</dbReference>
<name>A0A1V6CAI7_UNCT6</name>
<comment type="caution">
    <text evidence="1">The sequence shown here is derived from an EMBL/GenBank/DDBJ whole genome shotgun (WGS) entry which is preliminary data.</text>
</comment>
<gene>
    <name evidence="1" type="ORF">BWX89_00752</name>
</gene>
<dbReference type="AlphaFoldDB" id="A0A1V6CAI7"/>
<sequence length="154" mass="17376">MFRTWLVIGLVLIFAVSGFAAQIKPATKEEIQQTISTINQYIDSGRENIVEIYSNAIEIEKRAVNPYLAEVIAKKILSSSKISEKEFNLIRKSHSFSEISIAWAISQIGKVPIKKVLEEIENSTLEDVLEKYACGCQYISAKILELNPEKKVKN</sequence>
<reference evidence="1" key="1">
    <citation type="submission" date="2017-02" db="EMBL/GenBank/DDBJ databases">
        <title>Delving into the versatile metabolic prowess of the omnipresent phylum Bacteroidetes.</title>
        <authorList>
            <person name="Nobu M.K."/>
            <person name="Mei R."/>
            <person name="Narihiro T."/>
            <person name="Kuroda K."/>
            <person name="Liu W.-T."/>
        </authorList>
    </citation>
    <scope>NUCLEOTIDE SEQUENCE</scope>
    <source>
        <strain evidence="1">ADurb.Bin131</strain>
    </source>
</reference>
<proteinExistence type="predicted"/>
<organism evidence="1">
    <name type="scientific">candidate division TA06 bacterium ADurb.Bin131</name>
    <dbReference type="NCBI Taxonomy" id="1852827"/>
    <lineage>
        <taxon>Bacteria</taxon>
        <taxon>Bacteria division TA06</taxon>
    </lineage>
</organism>
<evidence type="ECO:0000313" key="1">
    <source>
        <dbReference type="EMBL" id="OQB73890.1"/>
    </source>
</evidence>
<accession>A0A1V6CAI7</accession>